<dbReference type="Proteomes" id="UP001186944">
    <property type="component" value="Unassembled WGS sequence"/>
</dbReference>
<evidence type="ECO:0000259" key="3">
    <source>
        <dbReference type="Pfam" id="PF07202"/>
    </source>
</evidence>
<dbReference type="InterPro" id="IPR047002">
    <property type="entry name" value="Tcp10_C_sf"/>
</dbReference>
<dbReference type="InterPro" id="IPR009852">
    <property type="entry name" value="CENPJ_C_dom"/>
</dbReference>
<feature type="region of interest" description="Disordered" evidence="2">
    <location>
        <begin position="1"/>
        <end position="36"/>
    </location>
</feature>
<gene>
    <name evidence="4" type="ORF">FSP39_009783</name>
</gene>
<feature type="domain" description="Centromere protein J C-terminal" evidence="3">
    <location>
        <begin position="141"/>
        <end position="175"/>
    </location>
</feature>
<dbReference type="InterPro" id="IPR026581">
    <property type="entry name" value="TCP10L/CENPJ"/>
</dbReference>
<comment type="similarity">
    <text evidence="1">Belongs to the TCP10 family.</text>
</comment>
<feature type="domain" description="Centromere protein J C-terminal" evidence="3">
    <location>
        <begin position="179"/>
        <end position="209"/>
    </location>
</feature>
<organism evidence="4 5">
    <name type="scientific">Pinctada imbricata</name>
    <name type="common">Atlantic pearl-oyster</name>
    <name type="synonym">Pinctada martensii</name>
    <dbReference type="NCBI Taxonomy" id="66713"/>
    <lineage>
        <taxon>Eukaryota</taxon>
        <taxon>Metazoa</taxon>
        <taxon>Spiralia</taxon>
        <taxon>Lophotrochozoa</taxon>
        <taxon>Mollusca</taxon>
        <taxon>Bivalvia</taxon>
        <taxon>Autobranchia</taxon>
        <taxon>Pteriomorphia</taxon>
        <taxon>Pterioida</taxon>
        <taxon>Pterioidea</taxon>
        <taxon>Pteriidae</taxon>
        <taxon>Pinctada</taxon>
    </lineage>
</organism>
<dbReference type="GO" id="GO:0061511">
    <property type="term" value="P:centriole elongation"/>
    <property type="evidence" value="ECO:0007669"/>
    <property type="project" value="TreeGrafter"/>
</dbReference>
<feature type="domain" description="Centromere protein J C-terminal" evidence="3">
    <location>
        <begin position="105"/>
        <end position="133"/>
    </location>
</feature>
<evidence type="ECO:0000313" key="4">
    <source>
        <dbReference type="EMBL" id="KAK3084189.1"/>
    </source>
</evidence>
<dbReference type="GO" id="GO:0060271">
    <property type="term" value="P:cilium assembly"/>
    <property type="evidence" value="ECO:0007669"/>
    <property type="project" value="TreeGrafter"/>
</dbReference>
<dbReference type="GO" id="GO:0005813">
    <property type="term" value="C:centrosome"/>
    <property type="evidence" value="ECO:0007669"/>
    <property type="project" value="TreeGrafter"/>
</dbReference>
<name>A0AA89BQX2_PINIB</name>
<dbReference type="PANTHER" id="PTHR10331">
    <property type="entry name" value="T COMPLEX PROTEIN 10"/>
    <property type="match status" value="1"/>
</dbReference>
<dbReference type="Gene3D" id="2.60.450.20">
    <property type="match status" value="1"/>
</dbReference>
<reference evidence="4" key="1">
    <citation type="submission" date="2019-08" db="EMBL/GenBank/DDBJ databases">
        <title>The improved chromosome-level genome for the pearl oyster Pinctada fucata martensii using PacBio sequencing and Hi-C.</title>
        <authorList>
            <person name="Zheng Z."/>
        </authorList>
    </citation>
    <scope>NUCLEOTIDE SEQUENCE</scope>
    <source>
        <strain evidence="4">ZZ-2019</strain>
        <tissue evidence="4">Adductor muscle</tissue>
    </source>
</reference>
<sequence>MYSETETSMVDLPRKTNQKPGISKSVINKGDKGYDEMTHTDGKVERIYSTGAREILFTNGTRKEISADGQYISVSFFNGDIKQIMPDQRVIYYYSETQATHTTYPDGLEILQFPNNQVEKHYPDGTKEITFPDQIIKYLFPSGSEESIFPDGTVIKVDRNGDKTIEFPNGQREIHNQEYKRREYPDGTVKTVYPDGKQETRYSNGRIRVKDKDGNIIVDKRC</sequence>
<evidence type="ECO:0000313" key="5">
    <source>
        <dbReference type="Proteomes" id="UP001186944"/>
    </source>
</evidence>
<comment type="caution">
    <text evidence="4">The sequence shown here is derived from an EMBL/GenBank/DDBJ whole genome shotgun (WGS) entry which is preliminary data.</text>
</comment>
<dbReference type="EMBL" id="VSWD01000013">
    <property type="protein sequence ID" value="KAK3084189.1"/>
    <property type="molecule type" value="Genomic_DNA"/>
</dbReference>
<evidence type="ECO:0000256" key="1">
    <source>
        <dbReference type="ARBA" id="ARBA00005627"/>
    </source>
</evidence>
<keyword evidence="5" id="KW-1185">Reference proteome</keyword>
<dbReference type="Pfam" id="PF07202">
    <property type="entry name" value="Tcp10_C"/>
    <property type="match status" value="4"/>
</dbReference>
<dbReference type="GO" id="GO:0005814">
    <property type="term" value="C:centriole"/>
    <property type="evidence" value="ECO:0007669"/>
    <property type="project" value="TreeGrafter"/>
</dbReference>
<feature type="domain" description="Centromere protein J C-terminal" evidence="3">
    <location>
        <begin position="32"/>
        <end position="65"/>
    </location>
</feature>
<dbReference type="GO" id="GO:0015631">
    <property type="term" value="F:tubulin binding"/>
    <property type="evidence" value="ECO:0007669"/>
    <property type="project" value="TreeGrafter"/>
</dbReference>
<accession>A0AA89BQX2</accession>
<dbReference type="AlphaFoldDB" id="A0AA89BQX2"/>
<dbReference type="PANTHER" id="PTHR10331:SF6">
    <property type="entry name" value="SPINDLE ASSEMBLY ABNORMAL 4"/>
    <property type="match status" value="1"/>
</dbReference>
<evidence type="ECO:0000256" key="2">
    <source>
        <dbReference type="SAM" id="MobiDB-lite"/>
    </source>
</evidence>
<protein>
    <recommendedName>
        <fullName evidence="3">Centromere protein J C-terminal domain-containing protein</fullName>
    </recommendedName>
</protein>
<proteinExistence type="inferred from homology"/>